<dbReference type="EMBL" id="CADCVT010000304">
    <property type="protein sequence ID" value="CAA9518802.1"/>
    <property type="molecule type" value="Genomic_DNA"/>
</dbReference>
<dbReference type="AlphaFoldDB" id="A0A6J4TC41"/>
<sequence>MLPAGQSVEAAFRQRLAALPSATREALLVVAASRDETVTEVAQALDRLGLESRALDPAEASEIVVVDGGHVRFRH</sequence>
<evidence type="ECO:0000313" key="1">
    <source>
        <dbReference type="EMBL" id="CAA9518802.1"/>
    </source>
</evidence>
<reference evidence="1" key="1">
    <citation type="submission" date="2020-02" db="EMBL/GenBank/DDBJ databases">
        <authorList>
            <person name="Meier V. D."/>
        </authorList>
    </citation>
    <scope>NUCLEOTIDE SEQUENCE</scope>
    <source>
        <strain evidence="1">AVDCRST_MAG85</strain>
    </source>
</reference>
<name>A0A6J4TC41_9ACTN</name>
<protein>
    <submittedName>
        <fullName evidence="1">Uncharacterized protein</fullName>
    </submittedName>
</protein>
<accession>A0A6J4TC41</accession>
<proteinExistence type="predicted"/>
<gene>
    <name evidence="1" type="ORF">AVDCRST_MAG85-2781</name>
</gene>
<organism evidence="1">
    <name type="scientific">uncultured Solirubrobacteraceae bacterium</name>
    <dbReference type="NCBI Taxonomy" id="1162706"/>
    <lineage>
        <taxon>Bacteria</taxon>
        <taxon>Bacillati</taxon>
        <taxon>Actinomycetota</taxon>
        <taxon>Thermoleophilia</taxon>
        <taxon>Solirubrobacterales</taxon>
        <taxon>Solirubrobacteraceae</taxon>
        <taxon>environmental samples</taxon>
    </lineage>
</organism>
<feature type="non-terminal residue" evidence="1">
    <location>
        <position position="75"/>
    </location>
</feature>